<evidence type="ECO:0000313" key="4">
    <source>
        <dbReference type="Proteomes" id="UP000011087"/>
    </source>
</evidence>
<protein>
    <recommendedName>
        <fullName evidence="1">OTU domain-containing protein</fullName>
    </recommendedName>
</protein>
<evidence type="ECO:0000259" key="1">
    <source>
        <dbReference type="Pfam" id="PF02338"/>
    </source>
</evidence>
<reference evidence="2 4" key="1">
    <citation type="journal article" date="2012" name="Nature">
        <title>Algal genomes reveal evolutionary mosaicism and the fate of nucleomorphs.</title>
        <authorList>
            <consortium name="DOE Joint Genome Institute"/>
            <person name="Curtis B.A."/>
            <person name="Tanifuji G."/>
            <person name="Burki F."/>
            <person name="Gruber A."/>
            <person name="Irimia M."/>
            <person name="Maruyama S."/>
            <person name="Arias M.C."/>
            <person name="Ball S.G."/>
            <person name="Gile G.H."/>
            <person name="Hirakawa Y."/>
            <person name="Hopkins J.F."/>
            <person name="Kuo A."/>
            <person name="Rensing S.A."/>
            <person name="Schmutz J."/>
            <person name="Symeonidi A."/>
            <person name="Elias M."/>
            <person name="Eveleigh R.J."/>
            <person name="Herman E.K."/>
            <person name="Klute M.J."/>
            <person name="Nakayama T."/>
            <person name="Obornik M."/>
            <person name="Reyes-Prieto A."/>
            <person name="Armbrust E.V."/>
            <person name="Aves S.J."/>
            <person name="Beiko R.G."/>
            <person name="Coutinho P."/>
            <person name="Dacks J.B."/>
            <person name="Durnford D.G."/>
            <person name="Fast N.M."/>
            <person name="Green B.R."/>
            <person name="Grisdale C.J."/>
            <person name="Hempel F."/>
            <person name="Henrissat B."/>
            <person name="Hoppner M.P."/>
            <person name="Ishida K."/>
            <person name="Kim E."/>
            <person name="Koreny L."/>
            <person name="Kroth P.G."/>
            <person name="Liu Y."/>
            <person name="Malik S.B."/>
            <person name="Maier U.G."/>
            <person name="McRose D."/>
            <person name="Mock T."/>
            <person name="Neilson J.A."/>
            <person name="Onodera N.T."/>
            <person name="Poole A.M."/>
            <person name="Pritham E.J."/>
            <person name="Richards T.A."/>
            <person name="Rocap G."/>
            <person name="Roy S.W."/>
            <person name="Sarai C."/>
            <person name="Schaack S."/>
            <person name="Shirato S."/>
            <person name="Slamovits C.H."/>
            <person name="Spencer D.F."/>
            <person name="Suzuki S."/>
            <person name="Worden A.Z."/>
            <person name="Zauner S."/>
            <person name="Barry K."/>
            <person name="Bell C."/>
            <person name="Bharti A.K."/>
            <person name="Crow J.A."/>
            <person name="Grimwood J."/>
            <person name="Kramer R."/>
            <person name="Lindquist E."/>
            <person name="Lucas S."/>
            <person name="Salamov A."/>
            <person name="McFadden G.I."/>
            <person name="Lane C.E."/>
            <person name="Keeling P.J."/>
            <person name="Gray M.W."/>
            <person name="Grigoriev I.V."/>
            <person name="Archibald J.M."/>
        </authorList>
    </citation>
    <scope>NUCLEOTIDE SEQUENCE</scope>
    <source>
        <strain evidence="2 4">CCMP2712</strain>
    </source>
</reference>
<proteinExistence type="predicted"/>
<name>L1JAK9_GUITC</name>
<evidence type="ECO:0000313" key="3">
    <source>
        <dbReference type="EnsemblProtists" id="EKX45566"/>
    </source>
</evidence>
<dbReference type="Pfam" id="PF02338">
    <property type="entry name" value="OTU"/>
    <property type="match status" value="1"/>
</dbReference>
<accession>L1JAK9</accession>
<evidence type="ECO:0000313" key="2">
    <source>
        <dbReference type="EMBL" id="EKX45566.1"/>
    </source>
</evidence>
<dbReference type="GeneID" id="17302285"/>
<gene>
    <name evidence="2" type="ORF">GUITHDRAFT_108439</name>
</gene>
<dbReference type="STRING" id="905079.L1JAK9"/>
<dbReference type="Proteomes" id="UP000011087">
    <property type="component" value="Unassembled WGS sequence"/>
</dbReference>
<dbReference type="RefSeq" id="XP_005832546.1">
    <property type="nucleotide sequence ID" value="XM_005832489.1"/>
</dbReference>
<reference evidence="3" key="3">
    <citation type="submission" date="2015-06" db="UniProtKB">
        <authorList>
            <consortium name="EnsemblProtists"/>
        </authorList>
    </citation>
    <scope>IDENTIFICATION</scope>
</reference>
<dbReference type="EMBL" id="JH992998">
    <property type="protein sequence ID" value="EKX45566.1"/>
    <property type="molecule type" value="Genomic_DNA"/>
</dbReference>
<keyword evidence="4" id="KW-1185">Reference proteome</keyword>
<dbReference type="PaxDb" id="55529-EKX45566"/>
<dbReference type="OrthoDB" id="6275030at2759"/>
<sequence length="232" mass="27396">MMLKKQSELFYTRWKAQEELWDAADAETLGLEKPIERSDGQWLQEWNEILDSADRDQAHLTHIHLYALAHILQRPIIVFSSKLTEHSVCRLRGKQKFRDIDSSWRGEKVPLILAYESSHFIEGELLPVLFVDKNKLYERYPNIVEALKSFMSCEKLPDGPLCVKYMIRKDDTATRYLARHQFESELSTHTLSMIEDFLTECHAVVTQYQMYDEELLNDQTRIPDEWRSTIDI</sequence>
<feature type="domain" description="OTU" evidence="1">
    <location>
        <begin position="40"/>
        <end position="88"/>
    </location>
</feature>
<dbReference type="InterPro" id="IPR003323">
    <property type="entry name" value="OTU_dom"/>
</dbReference>
<dbReference type="AlphaFoldDB" id="L1JAK9"/>
<reference evidence="4" key="2">
    <citation type="submission" date="2012-11" db="EMBL/GenBank/DDBJ databases">
        <authorList>
            <person name="Kuo A."/>
            <person name="Curtis B.A."/>
            <person name="Tanifuji G."/>
            <person name="Burki F."/>
            <person name="Gruber A."/>
            <person name="Irimia M."/>
            <person name="Maruyama S."/>
            <person name="Arias M.C."/>
            <person name="Ball S.G."/>
            <person name="Gile G.H."/>
            <person name="Hirakawa Y."/>
            <person name="Hopkins J.F."/>
            <person name="Rensing S.A."/>
            <person name="Schmutz J."/>
            <person name="Symeonidi A."/>
            <person name="Elias M."/>
            <person name="Eveleigh R.J."/>
            <person name="Herman E.K."/>
            <person name="Klute M.J."/>
            <person name="Nakayama T."/>
            <person name="Obornik M."/>
            <person name="Reyes-Prieto A."/>
            <person name="Armbrust E.V."/>
            <person name="Aves S.J."/>
            <person name="Beiko R.G."/>
            <person name="Coutinho P."/>
            <person name="Dacks J.B."/>
            <person name="Durnford D.G."/>
            <person name="Fast N.M."/>
            <person name="Green B.R."/>
            <person name="Grisdale C."/>
            <person name="Hempe F."/>
            <person name="Henrissat B."/>
            <person name="Hoppner M.P."/>
            <person name="Ishida K.-I."/>
            <person name="Kim E."/>
            <person name="Koreny L."/>
            <person name="Kroth P.G."/>
            <person name="Liu Y."/>
            <person name="Malik S.-B."/>
            <person name="Maier U.G."/>
            <person name="McRose D."/>
            <person name="Mock T."/>
            <person name="Neilson J.A."/>
            <person name="Onodera N.T."/>
            <person name="Poole A.M."/>
            <person name="Pritham E.J."/>
            <person name="Richards T.A."/>
            <person name="Rocap G."/>
            <person name="Roy S.W."/>
            <person name="Sarai C."/>
            <person name="Schaack S."/>
            <person name="Shirato S."/>
            <person name="Slamovits C.H."/>
            <person name="Spencer D.F."/>
            <person name="Suzuki S."/>
            <person name="Worden A.Z."/>
            <person name="Zauner S."/>
            <person name="Barry K."/>
            <person name="Bell C."/>
            <person name="Bharti A.K."/>
            <person name="Crow J.A."/>
            <person name="Grimwood J."/>
            <person name="Kramer R."/>
            <person name="Lindquist E."/>
            <person name="Lucas S."/>
            <person name="Salamov A."/>
            <person name="McFadden G.I."/>
            <person name="Lane C.E."/>
            <person name="Keeling P.J."/>
            <person name="Gray M.W."/>
            <person name="Grigoriev I.V."/>
            <person name="Archibald J.M."/>
        </authorList>
    </citation>
    <scope>NUCLEOTIDE SEQUENCE</scope>
    <source>
        <strain evidence="4">CCMP2712</strain>
    </source>
</reference>
<dbReference type="KEGG" id="gtt:GUITHDRAFT_108439"/>
<dbReference type="HOGENOM" id="CLU_1196799_0_0_1"/>
<dbReference type="EnsemblProtists" id="EKX45566">
    <property type="protein sequence ID" value="EKX45566"/>
    <property type="gene ID" value="GUITHDRAFT_108439"/>
</dbReference>
<organism evidence="2">
    <name type="scientific">Guillardia theta (strain CCMP2712)</name>
    <name type="common">Cryptophyte</name>
    <dbReference type="NCBI Taxonomy" id="905079"/>
    <lineage>
        <taxon>Eukaryota</taxon>
        <taxon>Cryptophyceae</taxon>
        <taxon>Pyrenomonadales</taxon>
        <taxon>Geminigeraceae</taxon>
        <taxon>Guillardia</taxon>
    </lineage>
</organism>